<dbReference type="EMBL" id="JAPZBT010000004">
    <property type="protein sequence ID" value="KAJ5360882.1"/>
    <property type="molecule type" value="Genomic_DNA"/>
</dbReference>
<keyword evidence="1" id="KW-0812">Transmembrane</keyword>
<evidence type="ECO:0000256" key="1">
    <source>
        <dbReference type="SAM" id="Phobius"/>
    </source>
</evidence>
<keyword evidence="1" id="KW-0472">Membrane</keyword>
<name>A0A9W9UXC7_9EURO</name>
<dbReference type="GeneID" id="81466979"/>
<evidence type="ECO:0000313" key="2">
    <source>
        <dbReference type="EMBL" id="KAJ5360882.1"/>
    </source>
</evidence>
<keyword evidence="3" id="KW-1185">Reference proteome</keyword>
<proteinExistence type="predicted"/>
<sequence length="98" mass="10454">MSSSSSSSQLSGGAVAGTAVGSVLGVIALLAMISFYFVRKRKKNARENEAEALAISLRPVSRPRELDDLIRTVAHEKATGPQDIRDELASEPVGRIMN</sequence>
<feature type="transmembrane region" description="Helical" evidence="1">
    <location>
        <begin position="12"/>
        <end position="38"/>
    </location>
</feature>
<reference evidence="2" key="2">
    <citation type="journal article" date="2023" name="IMA Fungus">
        <title>Comparative genomic study of the Penicillium genus elucidates a diverse pangenome and 15 lateral gene transfer events.</title>
        <authorList>
            <person name="Petersen C."/>
            <person name="Sorensen T."/>
            <person name="Nielsen M.R."/>
            <person name="Sondergaard T.E."/>
            <person name="Sorensen J.L."/>
            <person name="Fitzpatrick D.A."/>
            <person name="Frisvad J.C."/>
            <person name="Nielsen K.L."/>
        </authorList>
    </citation>
    <scope>NUCLEOTIDE SEQUENCE</scope>
    <source>
        <strain evidence="2">IBT 3081</strain>
    </source>
</reference>
<evidence type="ECO:0000313" key="3">
    <source>
        <dbReference type="Proteomes" id="UP001147752"/>
    </source>
</evidence>
<dbReference type="RefSeq" id="XP_056576368.1">
    <property type="nucleotide sequence ID" value="XM_056727796.1"/>
</dbReference>
<reference evidence="2" key="1">
    <citation type="submission" date="2022-12" db="EMBL/GenBank/DDBJ databases">
        <authorList>
            <person name="Petersen C."/>
        </authorList>
    </citation>
    <scope>NUCLEOTIDE SEQUENCE</scope>
    <source>
        <strain evidence="2">IBT 3081</strain>
    </source>
</reference>
<protein>
    <submittedName>
        <fullName evidence="2">Uncharacterized protein</fullName>
    </submittedName>
</protein>
<gene>
    <name evidence="2" type="ORF">N7517_010073</name>
</gene>
<accession>A0A9W9UXC7</accession>
<organism evidence="2 3">
    <name type="scientific">Penicillium concentricum</name>
    <dbReference type="NCBI Taxonomy" id="293559"/>
    <lineage>
        <taxon>Eukaryota</taxon>
        <taxon>Fungi</taxon>
        <taxon>Dikarya</taxon>
        <taxon>Ascomycota</taxon>
        <taxon>Pezizomycotina</taxon>
        <taxon>Eurotiomycetes</taxon>
        <taxon>Eurotiomycetidae</taxon>
        <taxon>Eurotiales</taxon>
        <taxon>Aspergillaceae</taxon>
        <taxon>Penicillium</taxon>
    </lineage>
</organism>
<dbReference type="OrthoDB" id="5215637at2759"/>
<keyword evidence="1" id="KW-1133">Transmembrane helix</keyword>
<comment type="caution">
    <text evidence="2">The sequence shown here is derived from an EMBL/GenBank/DDBJ whole genome shotgun (WGS) entry which is preliminary data.</text>
</comment>
<dbReference type="AlphaFoldDB" id="A0A9W9UXC7"/>
<dbReference type="Proteomes" id="UP001147752">
    <property type="component" value="Unassembled WGS sequence"/>
</dbReference>